<reference evidence="4" key="1">
    <citation type="journal article" date="2019" name="Int. J. Syst. Evol. Microbiol.">
        <title>The Global Catalogue of Microorganisms (GCM) 10K type strain sequencing project: providing services to taxonomists for standard genome sequencing and annotation.</title>
        <authorList>
            <consortium name="The Broad Institute Genomics Platform"/>
            <consortium name="The Broad Institute Genome Sequencing Center for Infectious Disease"/>
            <person name="Wu L."/>
            <person name="Ma J."/>
        </authorList>
    </citation>
    <scope>NUCLEOTIDE SEQUENCE [LARGE SCALE GENOMIC DNA]</scope>
    <source>
        <strain evidence="4">JCM 16928</strain>
    </source>
</reference>
<feature type="transmembrane region" description="Helical" evidence="2">
    <location>
        <begin position="48"/>
        <end position="67"/>
    </location>
</feature>
<gene>
    <name evidence="3" type="ORF">GCM10022235_76960</name>
</gene>
<feature type="transmembrane region" description="Helical" evidence="2">
    <location>
        <begin position="192"/>
        <end position="212"/>
    </location>
</feature>
<keyword evidence="4" id="KW-1185">Reference proteome</keyword>
<evidence type="ECO:0000256" key="2">
    <source>
        <dbReference type="SAM" id="Phobius"/>
    </source>
</evidence>
<feature type="region of interest" description="Disordered" evidence="1">
    <location>
        <begin position="1"/>
        <end position="37"/>
    </location>
</feature>
<evidence type="ECO:0000313" key="4">
    <source>
        <dbReference type="Proteomes" id="UP001501222"/>
    </source>
</evidence>
<feature type="transmembrane region" description="Helical" evidence="2">
    <location>
        <begin position="101"/>
        <end position="130"/>
    </location>
</feature>
<dbReference type="EMBL" id="BAABAA010000018">
    <property type="protein sequence ID" value="GAA3594353.1"/>
    <property type="molecule type" value="Genomic_DNA"/>
</dbReference>
<dbReference type="Proteomes" id="UP001501222">
    <property type="component" value="Unassembled WGS sequence"/>
</dbReference>
<evidence type="ECO:0000313" key="3">
    <source>
        <dbReference type="EMBL" id="GAA3594353.1"/>
    </source>
</evidence>
<organism evidence="3 4">
    <name type="scientific">Kribbella ginsengisoli</name>
    <dbReference type="NCBI Taxonomy" id="363865"/>
    <lineage>
        <taxon>Bacteria</taxon>
        <taxon>Bacillati</taxon>
        <taxon>Actinomycetota</taxon>
        <taxon>Actinomycetes</taxon>
        <taxon>Propionibacteriales</taxon>
        <taxon>Kribbellaceae</taxon>
        <taxon>Kribbella</taxon>
    </lineage>
</organism>
<keyword evidence="2" id="KW-1133">Transmembrane helix</keyword>
<feature type="transmembrane region" description="Helical" evidence="2">
    <location>
        <begin position="150"/>
        <end position="171"/>
    </location>
</feature>
<protein>
    <submittedName>
        <fullName evidence="3">Uncharacterized protein</fullName>
    </submittedName>
</protein>
<proteinExistence type="predicted"/>
<keyword evidence="2" id="KW-0472">Membrane</keyword>
<name>A0ABP6Z2F5_9ACTN</name>
<accession>A0ABP6Z2F5</accession>
<comment type="caution">
    <text evidence="3">The sequence shown here is derived from an EMBL/GenBank/DDBJ whole genome shotgun (WGS) entry which is preliminary data.</text>
</comment>
<sequence length="216" mass="23353">MTDPVRTPAPPADEPLSGHHPLTTRPSDPRRGSPPARRSLRSRLLRSIAYGLALVPVSLLTFVRTLLGRSDAVHQTWRELARFQGSPDPIRLRRPGLFSSLLSAVVSLVLGLLSWFLVMLLVTAVVRGPFYGFVEHGPFGPGTWGGPTKAGAWAVHAAISVPIVILIPFVVRGLALLQAVSIRRLYGSATSRLVLPATILLAIAGGAFFYSWTQQL</sequence>
<evidence type="ECO:0000256" key="1">
    <source>
        <dbReference type="SAM" id="MobiDB-lite"/>
    </source>
</evidence>
<keyword evidence="2" id="KW-0812">Transmembrane</keyword>